<dbReference type="CDD" id="cd11532">
    <property type="entry name" value="NTP-PPase_COG4997"/>
    <property type="match status" value="1"/>
</dbReference>
<organism evidence="1 2">
    <name type="scientific">Anaeromonas frigoriresistens</name>
    <dbReference type="NCBI Taxonomy" id="2683708"/>
    <lineage>
        <taxon>Bacteria</taxon>
        <taxon>Bacillati</taxon>
        <taxon>Bacillota</taxon>
        <taxon>Tissierellia</taxon>
        <taxon>Tissierellales</taxon>
        <taxon>Thermohalobacteraceae</taxon>
        <taxon>Anaeromonas</taxon>
    </lineage>
</organism>
<gene>
    <name evidence="1" type="ORF">GOQ27_11100</name>
</gene>
<accession>A0A942UZ77</accession>
<reference evidence="1" key="1">
    <citation type="submission" date="2019-12" db="EMBL/GenBank/DDBJ databases">
        <title>Clostridiaceae gen. nov. sp. nov., isolated from sediment in Xinjiang, China.</title>
        <authorList>
            <person name="Zhang R."/>
        </authorList>
    </citation>
    <scope>NUCLEOTIDE SEQUENCE</scope>
    <source>
        <strain evidence="1">D2Q-11</strain>
    </source>
</reference>
<sequence>MSEKIYNKLIRDKIPQIIEENNKEYVIEKVNERELSQLLNKKLQEEVDEYLESEEVEELADILEVIHGILDTKNISFKELEKIRESKKHKRGGFSKGVKLIKVIE</sequence>
<dbReference type="EMBL" id="WSFT01000040">
    <property type="protein sequence ID" value="MBS4539011.1"/>
    <property type="molecule type" value="Genomic_DNA"/>
</dbReference>
<dbReference type="RefSeq" id="WP_203366936.1">
    <property type="nucleotide sequence ID" value="NZ_WSFT01000040.1"/>
</dbReference>
<keyword evidence="2" id="KW-1185">Reference proteome</keyword>
<comment type="caution">
    <text evidence="1">The sequence shown here is derived from an EMBL/GenBank/DDBJ whole genome shotgun (WGS) entry which is preliminary data.</text>
</comment>
<dbReference type="InterPro" id="IPR038735">
    <property type="entry name" value="MSMEG_1276-like_NTP-PPase_dom"/>
</dbReference>
<protein>
    <submittedName>
        <fullName evidence="1">Nucleoside triphosphate pyrophosphohydrolase</fullName>
    </submittedName>
</protein>
<proteinExistence type="predicted"/>
<dbReference type="Proteomes" id="UP000724672">
    <property type="component" value="Unassembled WGS sequence"/>
</dbReference>
<dbReference type="AlphaFoldDB" id="A0A942UZ77"/>
<evidence type="ECO:0000313" key="1">
    <source>
        <dbReference type="EMBL" id="MBS4539011.1"/>
    </source>
</evidence>
<name>A0A942UZ77_9FIRM</name>
<evidence type="ECO:0000313" key="2">
    <source>
        <dbReference type="Proteomes" id="UP000724672"/>
    </source>
</evidence>